<keyword evidence="7" id="KW-1185">Reference proteome</keyword>
<name>A0A512AY94_9BACT</name>
<evidence type="ECO:0000256" key="1">
    <source>
        <dbReference type="ARBA" id="ARBA00006768"/>
    </source>
</evidence>
<dbReference type="InterPro" id="IPR005195">
    <property type="entry name" value="Glyco_hydro_65_M"/>
</dbReference>
<reference evidence="6 7" key="1">
    <citation type="submission" date="2019-07" db="EMBL/GenBank/DDBJ databases">
        <title>Whole genome shotgun sequence of Adhaeribacter aerolatus NBRC 106133.</title>
        <authorList>
            <person name="Hosoyama A."/>
            <person name="Uohara A."/>
            <person name="Ohji S."/>
            <person name="Ichikawa N."/>
        </authorList>
    </citation>
    <scope>NUCLEOTIDE SEQUENCE [LARGE SCALE GENOMIC DNA]</scope>
    <source>
        <strain evidence="6 7">NBRC 106133</strain>
    </source>
</reference>
<feature type="domain" description="Glycoside hydrolase family 65 central catalytic" evidence="3">
    <location>
        <begin position="322"/>
        <end position="689"/>
    </location>
</feature>
<evidence type="ECO:0000313" key="6">
    <source>
        <dbReference type="EMBL" id="GEO04686.1"/>
    </source>
</evidence>
<evidence type="ECO:0000259" key="3">
    <source>
        <dbReference type="Pfam" id="PF03632"/>
    </source>
</evidence>
<dbReference type="RefSeq" id="WP_146897947.1">
    <property type="nucleotide sequence ID" value="NZ_BJYS01000016.1"/>
</dbReference>
<dbReference type="InterPro" id="IPR037018">
    <property type="entry name" value="GH65_N"/>
</dbReference>
<comment type="caution">
    <text evidence="6">The sequence shown here is derived from an EMBL/GenBank/DDBJ whole genome shotgun (WGS) entry which is preliminary data.</text>
</comment>
<dbReference type="InterPro" id="IPR011013">
    <property type="entry name" value="Gal_mutarotase_sf_dom"/>
</dbReference>
<dbReference type="EMBL" id="BJYS01000016">
    <property type="protein sequence ID" value="GEO04686.1"/>
    <property type="molecule type" value="Genomic_DNA"/>
</dbReference>
<feature type="active site" description="Proton donor" evidence="2">
    <location>
        <position position="488"/>
    </location>
</feature>
<dbReference type="GO" id="GO:0030246">
    <property type="term" value="F:carbohydrate binding"/>
    <property type="evidence" value="ECO:0007669"/>
    <property type="project" value="InterPro"/>
</dbReference>
<evidence type="ECO:0000259" key="4">
    <source>
        <dbReference type="Pfam" id="PF03633"/>
    </source>
</evidence>
<dbReference type="InterPro" id="IPR008928">
    <property type="entry name" value="6-hairpin_glycosidase_sf"/>
</dbReference>
<dbReference type="PANTHER" id="PTHR11051:SF14">
    <property type="entry name" value="MALTOSE PHOSPHORYLASE"/>
    <property type="match status" value="1"/>
</dbReference>
<dbReference type="Gene3D" id="1.50.10.10">
    <property type="match status" value="1"/>
</dbReference>
<dbReference type="SUPFAM" id="SSF48208">
    <property type="entry name" value="Six-hairpin glycosidases"/>
    <property type="match status" value="1"/>
</dbReference>
<protein>
    <submittedName>
        <fullName evidence="6">Maltose phosphorylase</fullName>
    </submittedName>
</protein>
<dbReference type="Gene3D" id="2.70.98.40">
    <property type="entry name" value="Glycoside hydrolase, family 65, N-terminal domain"/>
    <property type="match status" value="1"/>
</dbReference>
<comment type="similarity">
    <text evidence="1">Belongs to the glycosyl hydrolase 65 family.</text>
</comment>
<dbReference type="Pfam" id="PF03632">
    <property type="entry name" value="Glyco_hydro_65m"/>
    <property type="match status" value="1"/>
</dbReference>
<dbReference type="GO" id="GO:0005975">
    <property type="term" value="P:carbohydrate metabolic process"/>
    <property type="evidence" value="ECO:0007669"/>
    <property type="project" value="InterPro"/>
</dbReference>
<dbReference type="OrthoDB" id="9758855at2"/>
<dbReference type="GO" id="GO:0004553">
    <property type="term" value="F:hydrolase activity, hydrolyzing O-glycosyl compounds"/>
    <property type="evidence" value="ECO:0007669"/>
    <property type="project" value="TreeGrafter"/>
</dbReference>
<dbReference type="Proteomes" id="UP000321532">
    <property type="component" value="Unassembled WGS sequence"/>
</dbReference>
<proteinExistence type="inferred from homology"/>
<dbReference type="PIRSF" id="PIRSF036289">
    <property type="entry name" value="Glycosyl_hydrolase_malt_phosph"/>
    <property type="match status" value="1"/>
</dbReference>
<dbReference type="InterPro" id="IPR005194">
    <property type="entry name" value="Glyco_hydro_65_C"/>
</dbReference>
<dbReference type="PANTHER" id="PTHR11051">
    <property type="entry name" value="GLYCOSYL HYDROLASE-RELATED"/>
    <property type="match status" value="1"/>
</dbReference>
<feature type="domain" description="Glycoside hydrolase family 65 C-terminal" evidence="4">
    <location>
        <begin position="698"/>
        <end position="757"/>
    </location>
</feature>
<dbReference type="Gene3D" id="2.60.420.10">
    <property type="entry name" value="Maltose phosphorylase, domain 3"/>
    <property type="match status" value="1"/>
</dbReference>
<accession>A0A512AY94</accession>
<dbReference type="Pfam" id="PF03636">
    <property type="entry name" value="Glyco_hydro_65N"/>
    <property type="match status" value="1"/>
</dbReference>
<sequence length="774" mass="87425">MERFLTINDWSIIEDGFHPEYNKITESVCSIANGRMGHRAAFEEKYSGNTDPSHYIAGIYNSVKDQACVQLNNLPEYTTQMVKAPNWIGIDVEVDGEVLDLATCKILDFRRELNMREGYLERTFRAQLPGGKEVEVSSLRFTSIADDELGAIRYAIMPLNFSGEITLTPYIDANHAAAEYNLQEKVWRDIDREVEPGAGFILSETEKTAFQVSTGMRLQLEKDGTGVETKVELINRDRYIANRLTAPVDEGEQLVLFKYAAVVSSEYYPPEKLALACNLALDRATQIGFAEMLDAQAAVWGEKWQDSDTVIKGDAAAQQAIRLNIFQLHQTYTGEDERLSISRNGFTGATYSGATYWDTEVFGLPFYLATAEPQVARNLLLYRYNLLPRAIENAQELGFTGGAALYPMGSLNGEECHTDKEIISSAIHRNGAVAFAIYDYIRYTGDTDYLQQFGLEVLIGISRFWAQRVNWSGKKNKYVLLEVTGPDEYARNVNNNWYTATIASWTLAYTLQALEQVKLTASTRYQELKETLNFDEAKETAQWQNIINNLYYPADEEKGIFLQHDNYLAKEPASVKDQAPNQQPLDQTCTEDRISPSSFIQPAEVLQGLFLFEENYDSDTIRRNFNFYESRAVHESALSAGIHAIVAAKIGHQEKAYEYFMRSARQDLDNLNDDTEAGCHITGMAGTWMAVVKGFGGMRVRNNHLHLHPVLPSTWQSFTFKIRFREHRLDITVSPSSVKILNQADKPLVFHLYGQEETIPANNISNFPSSPVPV</sequence>
<dbReference type="Pfam" id="PF03633">
    <property type="entry name" value="Glyco_hydro_65C"/>
    <property type="match status" value="1"/>
</dbReference>
<dbReference type="SUPFAM" id="SSF74650">
    <property type="entry name" value="Galactose mutarotase-like"/>
    <property type="match status" value="1"/>
</dbReference>
<organism evidence="6 7">
    <name type="scientific">Adhaeribacter aerolatus</name>
    <dbReference type="NCBI Taxonomy" id="670289"/>
    <lineage>
        <taxon>Bacteria</taxon>
        <taxon>Pseudomonadati</taxon>
        <taxon>Bacteroidota</taxon>
        <taxon>Cytophagia</taxon>
        <taxon>Cytophagales</taxon>
        <taxon>Hymenobacteraceae</taxon>
        <taxon>Adhaeribacter</taxon>
    </lineage>
</organism>
<dbReference type="GO" id="GO:0016757">
    <property type="term" value="F:glycosyltransferase activity"/>
    <property type="evidence" value="ECO:0007669"/>
    <property type="project" value="UniProtKB-ARBA"/>
</dbReference>
<dbReference type="NCBIfam" id="NF010380">
    <property type="entry name" value="PRK13807.1"/>
    <property type="match status" value="1"/>
</dbReference>
<dbReference type="InterPro" id="IPR005196">
    <property type="entry name" value="Glyco_hydro_65_N"/>
</dbReference>
<evidence type="ECO:0000256" key="2">
    <source>
        <dbReference type="PIRSR" id="PIRSR036289-50"/>
    </source>
</evidence>
<evidence type="ECO:0000259" key="5">
    <source>
        <dbReference type="Pfam" id="PF03636"/>
    </source>
</evidence>
<dbReference type="InterPro" id="IPR012341">
    <property type="entry name" value="6hp_glycosidase-like_sf"/>
</dbReference>
<dbReference type="AlphaFoldDB" id="A0A512AY94"/>
<feature type="domain" description="Glycoside hydrolase family 65 N-terminal" evidence="5">
    <location>
        <begin position="13"/>
        <end position="266"/>
    </location>
</feature>
<gene>
    <name evidence="6" type="ORF">AAE02nite_23500</name>
</gene>
<evidence type="ECO:0000313" key="7">
    <source>
        <dbReference type="Proteomes" id="UP000321532"/>
    </source>
</evidence>
<dbReference type="InterPro" id="IPR017045">
    <property type="entry name" value="Malt_Pase/Glycosyl_Hdrlase"/>
</dbReference>